<evidence type="ECO:0000256" key="2">
    <source>
        <dbReference type="ARBA" id="ARBA00022942"/>
    </source>
</evidence>
<dbReference type="SMART" id="SM00753">
    <property type="entry name" value="PAM"/>
    <property type="match status" value="1"/>
</dbReference>
<dbReference type="AlphaFoldDB" id="A0A3G2S8G9"/>
<dbReference type="InterPro" id="IPR040773">
    <property type="entry name" value="Rpn6_N"/>
</dbReference>
<dbReference type="STRING" id="425264.A0A3G2S8G9"/>
<dbReference type="GO" id="GO:0030163">
    <property type="term" value="P:protein catabolic process"/>
    <property type="evidence" value="ECO:0007669"/>
    <property type="project" value="UniProtKB-ARBA"/>
</dbReference>
<dbReference type="Gene3D" id="1.25.40.570">
    <property type="match status" value="1"/>
</dbReference>
<dbReference type="FunFam" id="1.25.40.570:FF:000007">
    <property type="entry name" value="26S proteasome non-ATPase regulatory subunit 11"/>
    <property type="match status" value="1"/>
</dbReference>
<name>A0A3G2S8G9_MALR7</name>
<dbReference type="GO" id="GO:0000502">
    <property type="term" value="C:proteasome complex"/>
    <property type="evidence" value="ECO:0007669"/>
    <property type="project" value="UniProtKB-KW"/>
</dbReference>
<proteinExistence type="inferred from homology"/>
<comment type="similarity">
    <text evidence="1">Belongs to the proteasome subunit S9 family.</text>
</comment>
<dbReference type="SMART" id="SM00088">
    <property type="entry name" value="PINT"/>
    <property type="match status" value="1"/>
</dbReference>
<dbReference type="VEuPathDB" id="FungiDB:DNF11_1397"/>
<evidence type="ECO:0000256" key="1">
    <source>
        <dbReference type="ARBA" id="ARBA00007454"/>
    </source>
</evidence>
<organism evidence="4 5">
    <name type="scientific">Malassezia restricta (strain ATCC 96810 / NBRC 103918 / CBS 7877)</name>
    <name type="common">Seborrheic dermatitis infection agent</name>
    <dbReference type="NCBI Taxonomy" id="425264"/>
    <lineage>
        <taxon>Eukaryota</taxon>
        <taxon>Fungi</taxon>
        <taxon>Dikarya</taxon>
        <taxon>Basidiomycota</taxon>
        <taxon>Ustilaginomycotina</taxon>
        <taxon>Malasseziomycetes</taxon>
        <taxon>Malasseziales</taxon>
        <taxon>Malasseziaceae</taxon>
        <taxon>Malassezia</taxon>
    </lineage>
</organism>
<sequence length="425" mass="48017">MSATHAVAASVAEADHVIESGNYENGKDMLMQILHRVASPADEALLAEQEQALLRLGQLHRDHKDAHGLAGTVIESRQFMASIAKAKTAKLVRILIDYFNDIPNSRDVQIQVTKENAEWAKQEKRIFLKQNLETKLIGQLYEAKAYREALPLIAQLLRELKTLDDKMILTEVHLLESKVNHAISNFPKSKAALTSARTSANSIYCPPLMQAQLDMQSGVLHADDKDFKTAASYFYETMEGFDSVDDARAIPALKYMLLCKIMLNQPEEVYSILEGKIASKYAKHREIEVMKAVAEAQSHRSLEDFERALQQYKSELSSDLIVRNHLSALYDKLLEQNILRVIEPYSRIELAQIAKLVRQPVREVEQKLSQMILDKEFKGVLDQGAGCLVVFEETDDDETYETALSTLKQISHVVDSLYQQANELT</sequence>
<dbReference type="InterPro" id="IPR000717">
    <property type="entry name" value="PCI_dom"/>
</dbReference>
<protein>
    <submittedName>
        <fullName evidence="4">Putative 26S proteasome regulatory subunit rpn6</fullName>
    </submittedName>
</protein>
<dbReference type="PROSITE" id="PS50250">
    <property type="entry name" value="PCI"/>
    <property type="match status" value="1"/>
</dbReference>
<feature type="domain" description="PCI" evidence="3">
    <location>
        <begin position="226"/>
        <end position="395"/>
    </location>
</feature>
<dbReference type="InterPro" id="IPR036390">
    <property type="entry name" value="WH_DNA-bd_sf"/>
</dbReference>
<keyword evidence="2 4" id="KW-0647">Proteasome</keyword>
<dbReference type="InterPro" id="IPR050871">
    <property type="entry name" value="26S_Proteasome/COP9_Components"/>
</dbReference>
<dbReference type="EMBL" id="CP033149">
    <property type="protein sequence ID" value="AYO42347.1"/>
    <property type="molecule type" value="Genomic_DNA"/>
</dbReference>
<evidence type="ECO:0000259" key="3">
    <source>
        <dbReference type="PROSITE" id="PS50250"/>
    </source>
</evidence>
<dbReference type="Pfam" id="PF18055">
    <property type="entry name" value="RPN6_N"/>
    <property type="match status" value="1"/>
</dbReference>
<dbReference type="PANTHER" id="PTHR10678">
    <property type="entry name" value="26S PROTEASOME NON-ATPASE REGULATORY SUBUNIT 11/COP9 SIGNALOSOME COMPLEX SUBUNIT 2"/>
    <property type="match status" value="1"/>
</dbReference>
<evidence type="ECO:0000313" key="4">
    <source>
        <dbReference type="EMBL" id="AYO42347.1"/>
    </source>
</evidence>
<dbReference type="Pfam" id="PF01399">
    <property type="entry name" value="PCI"/>
    <property type="match status" value="1"/>
</dbReference>
<keyword evidence="5" id="KW-1185">Reference proteome</keyword>
<evidence type="ECO:0000313" key="5">
    <source>
        <dbReference type="Proteomes" id="UP000269793"/>
    </source>
</evidence>
<accession>A0A3G2S8G9</accession>
<dbReference type="SUPFAM" id="SSF46785">
    <property type="entry name" value="Winged helix' DNA-binding domain"/>
    <property type="match status" value="1"/>
</dbReference>
<dbReference type="Pfam" id="PF18503">
    <property type="entry name" value="RPN6_C_helix"/>
    <property type="match status" value="1"/>
</dbReference>
<dbReference type="Proteomes" id="UP000269793">
    <property type="component" value="Chromosome II"/>
</dbReference>
<dbReference type="InterPro" id="IPR040780">
    <property type="entry name" value="Rpn6_C_helix"/>
</dbReference>
<gene>
    <name evidence="4" type="primary">rpn6</name>
    <name evidence="4" type="ORF">DNF11_1397</name>
</gene>
<reference evidence="4 5" key="1">
    <citation type="submission" date="2018-10" db="EMBL/GenBank/DDBJ databases">
        <title>Complete genome sequence of Malassezia restricta CBS 7877.</title>
        <authorList>
            <person name="Morand S.C."/>
            <person name="Bertignac M."/>
            <person name="Iltis A."/>
            <person name="Kolder I."/>
            <person name="Pirovano W."/>
            <person name="Jourdain R."/>
            <person name="Clavaud C."/>
        </authorList>
    </citation>
    <scope>NUCLEOTIDE SEQUENCE [LARGE SCALE GENOMIC DNA]</scope>
    <source>
        <strain evidence="4 5">CBS 7877</strain>
    </source>
</reference>
<dbReference type="OrthoDB" id="1418352at2759"/>